<evidence type="ECO:0000313" key="3">
    <source>
        <dbReference type="Proteomes" id="UP000544222"/>
    </source>
</evidence>
<dbReference type="AlphaFoldDB" id="A0A7W5H1U5"/>
<organism evidence="2 3">
    <name type="scientific">Microbacter margulisiae</name>
    <dbReference type="NCBI Taxonomy" id="1350067"/>
    <lineage>
        <taxon>Bacteria</taxon>
        <taxon>Pseudomonadati</taxon>
        <taxon>Bacteroidota</taxon>
        <taxon>Bacteroidia</taxon>
        <taxon>Bacteroidales</taxon>
        <taxon>Porphyromonadaceae</taxon>
        <taxon>Microbacter</taxon>
    </lineage>
</organism>
<comment type="caution">
    <text evidence="2">The sequence shown here is derived from an EMBL/GenBank/DDBJ whole genome shotgun (WGS) entry which is preliminary data.</text>
</comment>
<evidence type="ECO:0000256" key="1">
    <source>
        <dbReference type="SAM" id="SignalP"/>
    </source>
</evidence>
<dbReference type="EMBL" id="JACHYB010000001">
    <property type="protein sequence ID" value="MBB3186741.1"/>
    <property type="molecule type" value="Genomic_DNA"/>
</dbReference>
<proteinExistence type="predicted"/>
<dbReference type="RefSeq" id="WP_183412593.1">
    <property type="nucleotide sequence ID" value="NZ_JACHYB010000001.1"/>
</dbReference>
<reference evidence="2 3" key="1">
    <citation type="submission" date="2020-08" db="EMBL/GenBank/DDBJ databases">
        <title>Genomic Encyclopedia of Type Strains, Phase IV (KMG-IV): sequencing the most valuable type-strain genomes for metagenomic binning, comparative biology and taxonomic classification.</title>
        <authorList>
            <person name="Goeker M."/>
        </authorList>
    </citation>
    <scope>NUCLEOTIDE SEQUENCE [LARGE SCALE GENOMIC DNA]</scope>
    <source>
        <strain evidence="2 3">DSM 27471</strain>
    </source>
</reference>
<keyword evidence="3" id="KW-1185">Reference proteome</keyword>
<protein>
    <submittedName>
        <fullName evidence="2">Uncharacterized protein</fullName>
    </submittedName>
</protein>
<accession>A0A7W5H1U5</accession>
<keyword evidence="1" id="KW-0732">Signal</keyword>
<name>A0A7W5H1U5_9PORP</name>
<gene>
    <name evidence="2" type="ORF">FHX64_000904</name>
</gene>
<feature type="signal peptide" evidence="1">
    <location>
        <begin position="1"/>
        <end position="18"/>
    </location>
</feature>
<dbReference type="Proteomes" id="UP000544222">
    <property type="component" value="Unassembled WGS sequence"/>
</dbReference>
<sequence>MRKLIILLLFFNPILLSAQENNLNIESHWISITKQNGKYVLYEPCDAEISQIVIDKGNHEMIMHYGQENEVFKILASKHISVNELDLTILYTVFEKPRTTMVKVQFLDLSKRIARWSFTLSDDDGSTIPNEYIMVPMQKSKNYKVVKEPMRDCWPTDENDTTRTK</sequence>
<feature type="chain" id="PRO_5031231746" evidence="1">
    <location>
        <begin position="19"/>
        <end position="165"/>
    </location>
</feature>
<evidence type="ECO:0000313" key="2">
    <source>
        <dbReference type="EMBL" id="MBB3186741.1"/>
    </source>
</evidence>